<sequence length="55" mass="5758">MDGVSDFLPQGTEHLAVCDSTVGEQGNHLPKEQGRVCTLPCLREGSVTIHGGAPI</sequence>
<dbReference type="AlphaFoldDB" id="A0A0V1AUC7"/>
<gene>
    <name evidence="1" type="ORF">T01_6339</name>
</gene>
<dbReference type="Proteomes" id="UP000054776">
    <property type="component" value="Unassembled WGS sequence"/>
</dbReference>
<protein>
    <submittedName>
        <fullName evidence="1">Uncharacterized protein</fullName>
    </submittedName>
</protein>
<organism evidence="1 2">
    <name type="scientific">Trichinella spiralis</name>
    <name type="common">Trichina worm</name>
    <dbReference type="NCBI Taxonomy" id="6334"/>
    <lineage>
        <taxon>Eukaryota</taxon>
        <taxon>Metazoa</taxon>
        <taxon>Ecdysozoa</taxon>
        <taxon>Nematoda</taxon>
        <taxon>Enoplea</taxon>
        <taxon>Dorylaimia</taxon>
        <taxon>Trichinellida</taxon>
        <taxon>Trichinellidae</taxon>
        <taxon>Trichinella</taxon>
    </lineage>
</organism>
<accession>A0A0V1AUC7</accession>
<keyword evidence="2" id="KW-1185">Reference proteome</keyword>
<dbReference type="InParanoid" id="A0A0V1AUC7"/>
<evidence type="ECO:0000313" key="2">
    <source>
        <dbReference type="Proteomes" id="UP000054776"/>
    </source>
</evidence>
<comment type="caution">
    <text evidence="1">The sequence shown here is derived from an EMBL/GenBank/DDBJ whole genome shotgun (WGS) entry which is preliminary data.</text>
</comment>
<dbReference type="EMBL" id="JYDH01000206">
    <property type="protein sequence ID" value="KRY28399.1"/>
    <property type="molecule type" value="Genomic_DNA"/>
</dbReference>
<name>A0A0V1AUC7_TRISP</name>
<proteinExistence type="predicted"/>
<evidence type="ECO:0000313" key="1">
    <source>
        <dbReference type="EMBL" id="KRY28399.1"/>
    </source>
</evidence>
<reference evidence="1 2" key="1">
    <citation type="submission" date="2015-01" db="EMBL/GenBank/DDBJ databases">
        <title>Evolution of Trichinella species and genotypes.</title>
        <authorList>
            <person name="Korhonen P.K."/>
            <person name="Edoardo P."/>
            <person name="Giuseppe L.R."/>
            <person name="Gasser R.B."/>
        </authorList>
    </citation>
    <scope>NUCLEOTIDE SEQUENCE [LARGE SCALE GENOMIC DNA]</scope>
    <source>
        <strain evidence="1">ISS3</strain>
    </source>
</reference>